<dbReference type="OrthoDB" id="5834473at2759"/>
<dbReference type="GO" id="GO:0046872">
    <property type="term" value="F:metal ion binding"/>
    <property type="evidence" value="ECO:0007669"/>
    <property type="project" value="UniProtKB-KW"/>
</dbReference>
<dbReference type="InterPro" id="IPR045249">
    <property type="entry name" value="HARBI1-like"/>
</dbReference>
<evidence type="ECO:0000313" key="9">
    <source>
        <dbReference type="EMBL" id="EYC35514.1"/>
    </source>
</evidence>
<keyword evidence="10" id="KW-1185">Reference proteome</keyword>
<comment type="subcellular location">
    <subcellularLocation>
        <location evidence="2">Nucleus</location>
    </subcellularLocation>
</comment>
<evidence type="ECO:0000256" key="1">
    <source>
        <dbReference type="ARBA" id="ARBA00001968"/>
    </source>
</evidence>
<dbReference type="InterPro" id="IPR027806">
    <property type="entry name" value="HARBI1_dom"/>
</dbReference>
<dbReference type="PANTHER" id="PTHR22930">
    <property type="match status" value="1"/>
</dbReference>
<evidence type="ECO:0000256" key="2">
    <source>
        <dbReference type="ARBA" id="ARBA00004123"/>
    </source>
</evidence>
<reference evidence="10" key="1">
    <citation type="journal article" date="2015" name="Nat. Genet.">
        <title>The genome and transcriptome of the zoonotic hookworm Ancylostoma ceylanicum identify infection-specific gene families.</title>
        <authorList>
            <person name="Schwarz E.M."/>
            <person name="Hu Y."/>
            <person name="Antoshechkin I."/>
            <person name="Miller M.M."/>
            <person name="Sternberg P.W."/>
            <person name="Aroian R.V."/>
        </authorList>
    </citation>
    <scope>NUCLEOTIDE SEQUENCE</scope>
    <source>
        <strain evidence="10">HY135</strain>
    </source>
</reference>
<keyword evidence="5" id="KW-0479">Metal-binding</keyword>
<gene>
    <name evidence="9" type="primary">Acey_s1038.g3467</name>
    <name evidence="9" type="ORF">Y032_1038g3467</name>
</gene>
<dbReference type="GO" id="GO:0005634">
    <property type="term" value="C:nucleus"/>
    <property type="evidence" value="ECO:0007669"/>
    <property type="project" value="UniProtKB-SubCell"/>
</dbReference>
<feature type="domain" description="DDE Tnp4" evidence="8">
    <location>
        <begin position="170"/>
        <end position="320"/>
    </location>
</feature>
<comment type="cofactor">
    <cofactor evidence="1">
        <name>a divalent metal cation</name>
        <dbReference type="ChEBI" id="CHEBI:60240"/>
    </cofactor>
</comment>
<dbReference type="GO" id="GO:0004518">
    <property type="term" value="F:nuclease activity"/>
    <property type="evidence" value="ECO:0007669"/>
    <property type="project" value="UniProtKB-KW"/>
</dbReference>
<evidence type="ECO:0000259" key="8">
    <source>
        <dbReference type="Pfam" id="PF13359"/>
    </source>
</evidence>
<dbReference type="EMBL" id="JARK01000638">
    <property type="protein sequence ID" value="EYC35514.1"/>
    <property type="molecule type" value="Genomic_DNA"/>
</dbReference>
<sequence>MVDIYGHGRQGHEVIGHEEVVVRMEMFYVRPRAPVMRYVRVDPYETHDNENIFFERYRFASRHVDMLEEMLSPLLLDGGFELWRISKRVQILIFLCYLASNGFQSLIADAFGVCQKTVSTVVTTVLNAMNYPDIVARFLKFLPDSPEWCADRASEFSRKCGLSNVVGAVNGCLIKIQQPSMFGWQYYSRKACTVINMISIVDARGRFLPINCEYPGSCHDPSIWRRSETCRIFESGQAVPGFLLIGDAGFANSVSIMTPYRRRAAQQDVRKAHFNEELTEGRVVVEQAFGALKRRFGILEYTARIEPPKVQQIILAACVILYNTAIEVGAQDGQPLSSIRLADVPHSPPGVDPRDFLTRHFTRSTRCFGLVSLNVQRFKAQIEGYSESKNHTNSIKREDAEFC</sequence>
<evidence type="ECO:0000256" key="5">
    <source>
        <dbReference type="ARBA" id="ARBA00022723"/>
    </source>
</evidence>
<evidence type="ECO:0000256" key="4">
    <source>
        <dbReference type="ARBA" id="ARBA00022722"/>
    </source>
</evidence>
<evidence type="ECO:0000256" key="6">
    <source>
        <dbReference type="ARBA" id="ARBA00022801"/>
    </source>
</evidence>
<keyword evidence="6" id="KW-0378">Hydrolase</keyword>
<name>A0A016W6Q8_9BILA</name>
<comment type="similarity">
    <text evidence="3">Belongs to the HARBI1 family.</text>
</comment>
<dbReference type="GO" id="GO:0016787">
    <property type="term" value="F:hydrolase activity"/>
    <property type="evidence" value="ECO:0007669"/>
    <property type="project" value="UniProtKB-KW"/>
</dbReference>
<dbReference type="Pfam" id="PF13359">
    <property type="entry name" value="DDE_Tnp_4"/>
    <property type="match status" value="1"/>
</dbReference>
<proteinExistence type="inferred from homology"/>
<evidence type="ECO:0000256" key="3">
    <source>
        <dbReference type="ARBA" id="ARBA00006958"/>
    </source>
</evidence>
<evidence type="ECO:0000313" key="10">
    <source>
        <dbReference type="Proteomes" id="UP000024635"/>
    </source>
</evidence>
<keyword evidence="7" id="KW-0539">Nucleus</keyword>
<protein>
    <recommendedName>
        <fullName evidence="8">DDE Tnp4 domain-containing protein</fullName>
    </recommendedName>
</protein>
<dbReference type="STRING" id="53326.A0A016W6Q8"/>
<dbReference type="Proteomes" id="UP000024635">
    <property type="component" value="Unassembled WGS sequence"/>
</dbReference>
<dbReference type="AlphaFoldDB" id="A0A016W6Q8"/>
<organism evidence="9 10">
    <name type="scientific">Ancylostoma ceylanicum</name>
    <dbReference type="NCBI Taxonomy" id="53326"/>
    <lineage>
        <taxon>Eukaryota</taxon>
        <taxon>Metazoa</taxon>
        <taxon>Ecdysozoa</taxon>
        <taxon>Nematoda</taxon>
        <taxon>Chromadorea</taxon>
        <taxon>Rhabditida</taxon>
        <taxon>Rhabditina</taxon>
        <taxon>Rhabditomorpha</taxon>
        <taxon>Strongyloidea</taxon>
        <taxon>Ancylostomatidae</taxon>
        <taxon>Ancylostomatinae</taxon>
        <taxon>Ancylostoma</taxon>
    </lineage>
</organism>
<dbReference type="PANTHER" id="PTHR22930:SF289">
    <property type="entry name" value="DDE TNP4 DOMAIN-CONTAINING PROTEIN-RELATED"/>
    <property type="match status" value="1"/>
</dbReference>
<comment type="caution">
    <text evidence="9">The sequence shown here is derived from an EMBL/GenBank/DDBJ whole genome shotgun (WGS) entry which is preliminary data.</text>
</comment>
<accession>A0A016W6Q8</accession>
<keyword evidence="4" id="KW-0540">Nuclease</keyword>
<evidence type="ECO:0000256" key="7">
    <source>
        <dbReference type="ARBA" id="ARBA00023242"/>
    </source>
</evidence>